<dbReference type="PANTHER" id="PTHR30469">
    <property type="entry name" value="MULTIDRUG RESISTANCE PROTEIN MDTA"/>
    <property type="match status" value="1"/>
</dbReference>
<dbReference type="Gene3D" id="2.40.420.20">
    <property type="match status" value="1"/>
</dbReference>
<evidence type="ECO:0000256" key="1">
    <source>
        <dbReference type="ARBA" id="ARBA00009477"/>
    </source>
</evidence>
<dbReference type="NCBIfam" id="TIGR01730">
    <property type="entry name" value="RND_mfp"/>
    <property type="match status" value="1"/>
</dbReference>
<dbReference type="Gene3D" id="2.40.30.170">
    <property type="match status" value="1"/>
</dbReference>
<dbReference type="AlphaFoldDB" id="A0A142VXD5"/>
<dbReference type="PANTHER" id="PTHR30469:SF15">
    <property type="entry name" value="HLYD FAMILY OF SECRETION PROTEINS"/>
    <property type="match status" value="1"/>
</dbReference>
<organism evidence="3 4">
    <name type="scientific">Sphingopyxis terrae subsp. terrae NBRC 15098</name>
    <dbReference type="NCBI Taxonomy" id="1219058"/>
    <lineage>
        <taxon>Bacteria</taxon>
        <taxon>Pseudomonadati</taxon>
        <taxon>Pseudomonadota</taxon>
        <taxon>Alphaproteobacteria</taxon>
        <taxon>Sphingomonadales</taxon>
        <taxon>Sphingomonadaceae</taxon>
        <taxon>Sphingopyxis</taxon>
    </lineage>
</organism>
<feature type="signal peptide" evidence="2">
    <location>
        <begin position="1"/>
        <end position="25"/>
    </location>
</feature>
<dbReference type="Proteomes" id="UP000076234">
    <property type="component" value="Chromosome"/>
</dbReference>
<gene>
    <name evidence="3" type="ORF">AOA14_07415</name>
</gene>
<dbReference type="SUPFAM" id="SSF111369">
    <property type="entry name" value="HlyD-like secretion proteins"/>
    <property type="match status" value="1"/>
</dbReference>
<evidence type="ECO:0000313" key="4">
    <source>
        <dbReference type="Proteomes" id="UP000076234"/>
    </source>
</evidence>
<name>A0A142VXD5_9SPHN</name>
<dbReference type="EMBL" id="CP013342">
    <property type="protein sequence ID" value="AMU94434.1"/>
    <property type="molecule type" value="Genomic_DNA"/>
</dbReference>
<evidence type="ECO:0000256" key="2">
    <source>
        <dbReference type="SAM" id="SignalP"/>
    </source>
</evidence>
<reference evidence="3 4" key="2">
    <citation type="journal article" date="2016" name="Genome Announc.">
        <title>Complete Genome Sequence of Sphingopyxis terrae Strain 203-1 (NBRC 111660), a Polyethylene Glycol Degrader.</title>
        <authorList>
            <person name="Ohtsubo Y."/>
            <person name="Nonoyama S."/>
            <person name="Nagata Y."/>
            <person name="Numata M."/>
            <person name="Tsuchikane K."/>
            <person name="Hosoyama A."/>
            <person name="Yamazoe A."/>
            <person name="Tsuda M."/>
            <person name="Fujita N."/>
            <person name="Kawai F."/>
        </authorList>
    </citation>
    <scope>NUCLEOTIDE SEQUENCE [LARGE SCALE GENOMIC DNA]</scope>
    <source>
        <strain evidence="3 4">203-1</strain>
    </source>
</reference>
<dbReference type="Gene3D" id="2.40.50.100">
    <property type="match status" value="1"/>
</dbReference>
<protein>
    <submittedName>
        <fullName evidence="3">RND transporter</fullName>
    </submittedName>
</protein>
<keyword evidence="2" id="KW-0732">Signal</keyword>
<dbReference type="Gene3D" id="1.10.287.470">
    <property type="entry name" value="Helix hairpin bin"/>
    <property type="match status" value="1"/>
</dbReference>
<dbReference type="STRING" id="1219058.AOA14_07415"/>
<dbReference type="GO" id="GO:0015562">
    <property type="term" value="F:efflux transmembrane transporter activity"/>
    <property type="evidence" value="ECO:0007669"/>
    <property type="project" value="TreeGrafter"/>
</dbReference>
<comment type="similarity">
    <text evidence="1">Belongs to the membrane fusion protein (MFP) (TC 8.A.1) family.</text>
</comment>
<evidence type="ECO:0000313" key="3">
    <source>
        <dbReference type="EMBL" id="AMU94434.1"/>
    </source>
</evidence>
<dbReference type="KEGG" id="ster:AOA14_07415"/>
<accession>A0A142VXD5</accession>
<dbReference type="GO" id="GO:1990281">
    <property type="term" value="C:efflux pump complex"/>
    <property type="evidence" value="ECO:0007669"/>
    <property type="project" value="TreeGrafter"/>
</dbReference>
<feature type="chain" id="PRO_5007502468" evidence="2">
    <location>
        <begin position="26"/>
        <end position="383"/>
    </location>
</feature>
<reference evidence="4" key="1">
    <citation type="submission" date="2015-11" db="EMBL/GenBank/DDBJ databases">
        <title>Complete genome sequence of a polyethylene glycol-degrading strain Sphingopyxis terrae strain 203-1 (NBRC 15098).</title>
        <authorList>
            <person name="Yoshiyuki O."/>
            <person name="Shouta N."/>
            <person name="Nagata Y."/>
            <person name="Numata M."/>
            <person name="Tsuchikane K."/>
            <person name="Hosoyama A."/>
            <person name="Yamazoe A."/>
            <person name="Tsuda M."/>
            <person name="Fujita N."/>
            <person name="Kawai F."/>
        </authorList>
    </citation>
    <scope>NUCLEOTIDE SEQUENCE [LARGE SCALE GENOMIC DNA]</scope>
    <source>
        <strain evidence="4">203-1</strain>
    </source>
</reference>
<dbReference type="InterPro" id="IPR006143">
    <property type="entry name" value="RND_pump_MFP"/>
</dbReference>
<sequence>MKQMLKRWRWPLAVAGLLLAGLAFAFWPSPQPVDTARITRGAMAVGVTDDGVTRAEEYYVVAAPVSGYLSRIELKAGDRVVKGALIARMTGRPAAPLDPRIREELEASLAAALAATRGAEVSLTQAKSDLTRAEALAVRGFLAKAQLEAARTRVASGQALLAQNRSEAARLRAALSQPPGGAKIGVPVRAPAAGEVLSVITESEGVILEGTPLVTIGDPHKIELVVDLLSREAVRVKPGDQVEVTQWGGTRPLIGHVARVEPFGRLKISALGVEEQRVNVIIRFDDLSAQQAARLGHGYQVDATIIRWSRPDAVRVPIGALFRGADGEWRVFVVARGRAAERAIEVGQMNDLYGEVLRGLREGEIVAINPSGSLSSGTRVRSR</sequence>
<proteinExistence type="inferred from homology"/>